<evidence type="ECO:0000313" key="2">
    <source>
        <dbReference type="EMBL" id="OEO32861.1"/>
    </source>
</evidence>
<dbReference type="PANTHER" id="PTHR46211">
    <property type="entry name" value="GLYCEROPHOSPHORYL DIESTER PHOSPHODIESTERASE"/>
    <property type="match status" value="1"/>
</dbReference>
<dbReference type="RefSeq" id="WP_069908016.1">
    <property type="nucleotide sequence ID" value="NZ_LAJE02000051.1"/>
</dbReference>
<sequence length="267" mass="29029">MPNPFLAKDVGFIRLCGHRGHNLTAPENTVAAFRAAHELGATSLEIDTVLSADQQIVVLHDLLLDRTTNGSGAAREMTAADIAALDAGSWFDPNFAGTRVPTLAETIALAHELDLVLEVEIKEKVDLEAYYEALALVLANPADRERVMMISFDHASLKAVKARIPGLRTGGIVHEQFPDPVAVARMSDLDELCIDLDVFDPADATALHQAGISIRCHAYKPRTWEMARRAGLGWDDTLPAWLRSGLIDTLSGDDVGWLRDFLAKAVS</sequence>
<comment type="caution">
    <text evidence="2">The sequence shown here is derived from an EMBL/GenBank/DDBJ whole genome shotgun (WGS) entry which is preliminary data.</text>
</comment>
<dbReference type="GO" id="GO:0008081">
    <property type="term" value="F:phosphoric diester hydrolase activity"/>
    <property type="evidence" value="ECO:0007669"/>
    <property type="project" value="InterPro"/>
</dbReference>
<feature type="domain" description="GP-PDE" evidence="1">
    <location>
        <begin position="13"/>
        <end position="262"/>
    </location>
</feature>
<dbReference type="AlphaFoldDB" id="A0A1E5XWA7"/>
<dbReference type="InterPro" id="IPR017946">
    <property type="entry name" value="PLC-like_Pdiesterase_TIM-brl"/>
</dbReference>
<organism evidence="2 3">
    <name type="scientific">Devosia insulae DS-56</name>
    <dbReference type="NCBI Taxonomy" id="1116389"/>
    <lineage>
        <taxon>Bacteria</taxon>
        <taxon>Pseudomonadati</taxon>
        <taxon>Pseudomonadota</taxon>
        <taxon>Alphaproteobacteria</taxon>
        <taxon>Hyphomicrobiales</taxon>
        <taxon>Devosiaceae</taxon>
        <taxon>Devosia</taxon>
    </lineage>
</organism>
<accession>A0A1E5XWA7</accession>
<dbReference type="PROSITE" id="PS51704">
    <property type="entry name" value="GP_PDE"/>
    <property type="match status" value="1"/>
</dbReference>
<keyword evidence="3" id="KW-1185">Reference proteome</keyword>
<dbReference type="Gene3D" id="3.20.20.190">
    <property type="entry name" value="Phosphatidylinositol (PI) phosphodiesterase"/>
    <property type="match status" value="1"/>
</dbReference>
<dbReference type="PANTHER" id="PTHR46211:SF14">
    <property type="entry name" value="GLYCEROPHOSPHODIESTER PHOSPHODIESTERASE"/>
    <property type="match status" value="1"/>
</dbReference>
<proteinExistence type="predicted"/>
<dbReference type="EMBL" id="LAJE02000051">
    <property type="protein sequence ID" value="OEO32861.1"/>
    <property type="molecule type" value="Genomic_DNA"/>
</dbReference>
<gene>
    <name evidence="2" type="ORF">VW23_009550</name>
</gene>
<dbReference type="Pfam" id="PF03009">
    <property type="entry name" value="GDPD"/>
    <property type="match status" value="1"/>
</dbReference>
<reference evidence="2 3" key="1">
    <citation type="journal article" date="2015" name="Genome Announc.">
        <title>Genome Assemblies of Three Soil-Associated Devosia species: D. insulae, D. limi, and D. soli.</title>
        <authorList>
            <person name="Hassan Y.I."/>
            <person name="Lepp D."/>
            <person name="Zhou T."/>
        </authorList>
    </citation>
    <scope>NUCLEOTIDE SEQUENCE [LARGE SCALE GENOMIC DNA]</scope>
    <source>
        <strain evidence="2 3">DS-56</strain>
    </source>
</reference>
<dbReference type="SUPFAM" id="SSF51695">
    <property type="entry name" value="PLC-like phosphodiesterases"/>
    <property type="match status" value="1"/>
</dbReference>
<name>A0A1E5XWA7_9HYPH</name>
<dbReference type="OrthoDB" id="1854250at2"/>
<evidence type="ECO:0000313" key="3">
    <source>
        <dbReference type="Proteomes" id="UP000095463"/>
    </source>
</evidence>
<evidence type="ECO:0000259" key="1">
    <source>
        <dbReference type="PROSITE" id="PS51704"/>
    </source>
</evidence>
<protein>
    <recommendedName>
        <fullName evidence="1">GP-PDE domain-containing protein</fullName>
    </recommendedName>
</protein>
<dbReference type="GO" id="GO:0006629">
    <property type="term" value="P:lipid metabolic process"/>
    <property type="evidence" value="ECO:0007669"/>
    <property type="project" value="InterPro"/>
</dbReference>
<dbReference type="InterPro" id="IPR030395">
    <property type="entry name" value="GP_PDE_dom"/>
</dbReference>
<dbReference type="Proteomes" id="UP000095463">
    <property type="component" value="Unassembled WGS sequence"/>
</dbReference>